<feature type="transmembrane region" description="Helical" evidence="1">
    <location>
        <begin position="59"/>
        <end position="85"/>
    </location>
</feature>
<evidence type="ECO:0000313" key="2">
    <source>
        <dbReference type="EMBL" id="MBD2751709.1"/>
    </source>
</evidence>
<comment type="caution">
    <text evidence="2">The sequence shown here is derived from an EMBL/GenBank/DDBJ whole genome shotgun (WGS) entry which is preliminary data.</text>
</comment>
<proteinExistence type="predicted"/>
<reference evidence="2" key="1">
    <citation type="submission" date="2020-09" db="EMBL/GenBank/DDBJ databases">
        <authorList>
            <person name="Kim M.K."/>
        </authorList>
    </citation>
    <scope>NUCLEOTIDE SEQUENCE</scope>
    <source>
        <strain evidence="2">BT704</strain>
    </source>
</reference>
<keyword evidence="3" id="KW-1185">Reference proteome</keyword>
<dbReference type="AlphaFoldDB" id="A0A927AXQ4"/>
<keyword evidence="1" id="KW-0472">Membrane</keyword>
<sequence>MQRLSNEFAFSNQLRQRLARHGLFWLAWILFFAFTYGFLPFGALLQKGISWNVAIFQGFSIAFIDAVLFMPAHMFLTYLILYWLVPRFLLKNRYGFRA</sequence>
<protein>
    <submittedName>
        <fullName evidence="2">Uncharacterized protein</fullName>
    </submittedName>
</protein>
<organism evidence="2 3">
    <name type="scientific">Spirosoma validum</name>
    <dbReference type="NCBI Taxonomy" id="2771355"/>
    <lineage>
        <taxon>Bacteria</taxon>
        <taxon>Pseudomonadati</taxon>
        <taxon>Bacteroidota</taxon>
        <taxon>Cytophagia</taxon>
        <taxon>Cytophagales</taxon>
        <taxon>Cytophagaceae</taxon>
        <taxon>Spirosoma</taxon>
    </lineage>
</organism>
<feature type="transmembrane region" description="Helical" evidence="1">
    <location>
        <begin position="21"/>
        <end position="39"/>
    </location>
</feature>
<name>A0A927AXQ4_9BACT</name>
<keyword evidence="1" id="KW-0812">Transmembrane</keyword>
<keyword evidence="1" id="KW-1133">Transmembrane helix</keyword>
<dbReference type="EMBL" id="JACXAA010000001">
    <property type="protein sequence ID" value="MBD2751709.1"/>
    <property type="molecule type" value="Genomic_DNA"/>
</dbReference>
<accession>A0A927AXQ4</accession>
<dbReference type="Proteomes" id="UP000653797">
    <property type="component" value="Unassembled WGS sequence"/>
</dbReference>
<evidence type="ECO:0000313" key="3">
    <source>
        <dbReference type="Proteomes" id="UP000653797"/>
    </source>
</evidence>
<evidence type="ECO:0000256" key="1">
    <source>
        <dbReference type="SAM" id="Phobius"/>
    </source>
</evidence>
<gene>
    <name evidence="2" type="ORF">IC230_02300</name>
</gene>
<dbReference type="RefSeq" id="WP_191037345.1">
    <property type="nucleotide sequence ID" value="NZ_JACXAA010000001.1"/>
</dbReference>